<evidence type="ECO:0000313" key="2">
    <source>
        <dbReference type="EMBL" id="XCG62793.1"/>
    </source>
</evidence>
<organism evidence="2">
    <name type="scientific">Nakamurella sp. A5-74</name>
    <dbReference type="NCBI Taxonomy" id="3158264"/>
    <lineage>
        <taxon>Bacteria</taxon>
        <taxon>Bacillati</taxon>
        <taxon>Actinomycetota</taxon>
        <taxon>Actinomycetes</taxon>
        <taxon>Nakamurellales</taxon>
        <taxon>Nakamurellaceae</taxon>
        <taxon>Nakamurella</taxon>
    </lineage>
</organism>
<evidence type="ECO:0000259" key="1">
    <source>
        <dbReference type="Pfam" id="PF26136"/>
    </source>
</evidence>
<reference evidence="2" key="1">
    <citation type="submission" date="2024-05" db="EMBL/GenBank/DDBJ databases">
        <authorList>
            <person name="Cai S.Y."/>
            <person name="Jin L.M."/>
            <person name="Li H.R."/>
        </authorList>
    </citation>
    <scope>NUCLEOTIDE SEQUENCE</scope>
    <source>
        <strain evidence="2">A5-74</strain>
    </source>
</reference>
<accession>A0AAU8DN85</accession>
<proteinExistence type="predicted"/>
<protein>
    <recommendedName>
        <fullName evidence="1">SCO6045-like C-terminal domain-containing protein</fullName>
    </recommendedName>
</protein>
<dbReference type="EMBL" id="CP159218">
    <property type="protein sequence ID" value="XCG62793.1"/>
    <property type="molecule type" value="Genomic_DNA"/>
</dbReference>
<dbReference type="InterPro" id="IPR058711">
    <property type="entry name" value="SCO6045-like_C"/>
</dbReference>
<dbReference type="RefSeq" id="WP_353648408.1">
    <property type="nucleotide sequence ID" value="NZ_CP159218.1"/>
</dbReference>
<sequence>MTGSDGPAAQSEAAAEAAAEVAAAAERLAAAQHRLVAAVTGIGDTPPGFDVARVELARTSLLAKRSGEVRAAWPALANSMRSRFAAEFALWAAHRPTRGSLQDGWLLARERLAAGLLDDAAALELAMCEARMVFDGQAPPRRRRGLWTRRTADGVRVIGWRGRVRVR</sequence>
<name>A0AAU8DN85_9ACTN</name>
<feature type="domain" description="SCO6045-like C-terminal" evidence="1">
    <location>
        <begin position="29"/>
        <end position="110"/>
    </location>
</feature>
<dbReference type="Pfam" id="PF26136">
    <property type="entry name" value="SCO6045_C"/>
    <property type="match status" value="1"/>
</dbReference>
<gene>
    <name evidence="2" type="ORF">ABLG96_16430</name>
</gene>
<dbReference type="AlphaFoldDB" id="A0AAU8DN85"/>